<keyword evidence="1" id="KW-0229">DNA integration</keyword>
<reference evidence="8" key="1">
    <citation type="submission" date="2021-03" db="EMBL/GenBank/DDBJ databases">
        <title>Assistant Professor.</title>
        <authorList>
            <person name="Huq M.A."/>
        </authorList>
    </citation>
    <scope>NUCLEOTIDE SEQUENCE [LARGE SCALE GENOMIC DNA]</scope>
    <source>
        <strain evidence="8">MAH-28</strain>
    </source>
</reference>
<dbReference type="InterPro" id="IPR010998">
    <property type="entry name" value="Integrase_recombinase_N"/>
</dbReference>
<dbReference type="Proteomes" id="UP000679126">
    <property type="component" value="Unassembled WGS sequence"/>
</dbReference>
<protein>
    <submittedName>
        <fullName evidence="7">Tyrosine-type recombinase/integrase</fullName>
    </submittedName>
</protein>
<dbReference type="InterPro" id="IPR044068">
    <property type="entry name" value="CB"/>
</dbReference>
<evidence type="ECO:0000259" key="5">
    <source>
        <dbReference type="PROSITE" id="PS51898"/>
    </source>
</evidence>
<evidence type="ECO:0000259" key="6">
    <source>
        <dbReference type="PROSITE" id="PS51900"/>
    </source>
</evidence>
<name>A0ABS3YHG7_9BACT</name>
<dbReference type="Gene3D" id="1.10.443.10">
    <property type="entry name" value="Intergrase catalytic core"/>
    <property type="match status" value="1"/>
</dbReference>
<keyword evidence="8" id="KW-1185">Reference proteome</keyword>
<evidence type="ECO:0000256" key="2">
    <source>
        <dbReference type="ARBA" id="ARBA00023125"/>
    </source>
</evidence>
<dbReference type="Pfam" id="PF00589">
    <property type="entry name" value="Phage_integrase"/>
    <property type="match status" value="1"/>
</dbReference>
<evidence type="ECO:0000313" key="8">
    <source>
        <dbReference type="Proteomes" id="UP000679126"/>
    </source>
</evidence>
<dbReference type="CDD" id="cd00397">
    <property type="entry name" value="DNA_BRE_C"/>
    <property type="match status" value="1"/>
</dbReference>
<dbReference type="EMBL" id="JAGHKP010000003">
    <property type="protein sequence ID" value="MBO9154084.1"/>
    <property type="molecule type" value="Genomic_DNA"/>
</dbReference>
<comment type="caution">
    <text evidence="7">The sequence shown here is derived from an EMBL/GenBank/DDBJ whole genome shotgun (WGS) entry which is preliminary data.</text>
</comment>
<dbReference type="SUPFAM" id="SSF56349">
    <property type="entry name" value="DNA breaking-rejoining enzymes"/>
    <property type="match status" value="1"/>
</dbReference>
<dbReference type="RefSeq" id="WP_209147204.1">
    <property type="nucleotide sequence ID" value="NZ_JAGHKP010000003.1"/>
</dbReference>
<dbReference type="InterPro" id="IPR013762">
    <property type="entry name" value="Integrase-like_cat_sf"/>
</dbReference>
<feature type="domain" description="Tyr recombinase" evidence="5">
    <location>
        <begin position="101"/>
        <end position="285"/>
    </location>
</feature>
<gene>
    <name evidence="7" type="ORF">J7I43_17790</name>
</gene>
<dbReference type="PROSITE" id="PS51898">
    <property type="entry name" value="TYR_RECOMBINASE"/>
    <property type="match status" value="1"/>
</dbReference>
<dbReference type="InterPro" id="IPR011010">
    <property type="entry name" value="DNA_brk_join_enz"/>
</dbReference>
<proteinExistence type="predicted"/>
<dbReference type="Gene3D" id="1.10.150.130">
    <property type="match status" value="1"/>
</dbReference>
<accession>A0ABS3YHG7</accession>
<sequence length="290" mass="32255">MRLPSALQTYLQHHYTSATVASYGRQIAAYLGSCPASATAGYTEVLAYIGMLRQRYGNAYTLARELAAIKVYYDWLCDSGQRDDHPARIIGLKDPRSRDVQLQDLLSPAELQRLLHQQSRYGALYYRNAVLMGLLVHQGLRVSEMAGLRANDINLDAGTIYIASTAQTNARTLSLQPDQVLLFYSYLHGVRPKLLKGNACDALLIGLRGNPMPAEDIVKHVQRYCKPIFKDKKVSAGVIHQSVIANLLKAGHDLLIVQAFAGHKYPSSTERYRGGDTMNLQAAIDQYYPL</sequence>
<dbReference type="PANTHER" id="PTHR30349">
    <property type="entry name" value="PHAGE INTEGRASE-RELATED"/>
    <property type="match status" value="1"/>
</dbReference>
<dbReference type="InterPro" id="IPR050090">
    <property type="entry name" value="Tyrosine_recombinase_XerCD"/>
</dbReference>
<organism evidence="7 8">
    <name type="scientific">Chitinophaga chungangae</name>
    <dbReference type="NCBI Taxonomy" id="2821488"/>
    <lineage>
        <taxon>Bacteria</taxon>
        <taxon>Pseudomonadati</taxon>
        <taxon>Bacteroidota</taxon>
        <taxon>Chitinophagia</taxon>
        <taxon>Chitinophagales</taxon>
        <taxon>Chitinophagaceae</taxon>
        <taxon>Chitinophaga</taxon>
    </lineage>
</organism>
<feature type="domain" description="Core-binding (CB)" evidence="6">
    <location>
        <begin position="1"/>
        <end position="77"/>
    </location>
</feature>
<evidence type="ECO:0000313" key="7">
    <source>
        <dbReference type="EMBL" id="MBO9154084.1"/>
    </source>
</evidence>
<evidence type="ECO:0000256" key="4">
    <source>
        <dbReference type="PROSITE-ProRule" id="PRU01248"/>
    </source>
</evidence>
<dbReference type="InterPro" id="IPR002104">
    <property type="entry name" value="Integrase_catalytic"/>
</dbReference>
<keyword evidence="3" id="KW-0233">DNA recombination</keyword>
<evidence type="ECO:0000256" key="3">
    <source>
        <dbReference type="ARBA" id="ARBA00023172"/>
    </source>
</evidence>
<dbReference type="PROSITE" id="PS51900">
    <property type="entry name" value="CB"/>
    <property type="match status" value="1"/>
</dbReference>
<evidence type="ECO:0000256" key="1">
    <source>
        <dbReference type="ARBA" id="ARBA00022908"/>
    </source>
</evidence>
<keyword evidence="2 4" id="KW-0238">DNA-binding</keyword>